<dbReference type="PROSITE" id="PS01022">
    <property type="entry name" value="PTR2_1"/>
    <property type="match status" value="1"/>
</dbReference>
<dbReference type="GO" id="GO:0006857">
    <property type="term" value="P:oligopeptide transport"/>
    <property type="evidence" value="ECO:0007669"/>
    <property type="project" value="InterPro"/>
</dbReference>
<keyword evidence="9" id="KW-1185">Reference proteome</keyword>
<keyword evidence="5 7" id="KW-1133">Transmembrane helix</keyword>
<keyword evidence="4" id="KW-0571">Peptide transport</keyword>
<dbReference type="Pfam" id="PF00854">
    <property type="entry name" value="PTR2"/>
    <property type="match status" value="1"/>
</dbReference>
<keyword evidence="4" id="KW-0653">Protein transport</keyword>
<keyword evidence="6 7" id="KW-0472">Membrane</keyword>
<feature type="transmembrane region" description="Helical" evidence="7">
    <location>
        <begin position="88"/>
        <end position="110"/>
    </location>
</feature>
<protein>
    <recommendedName>
        <fullName evidence="10">Major facilitator superfamily (MFS) profile domain-containing protein</fullName>
    </recommendedName>
</protein>
<dbReference type="PANTHER" id="PTHR11654">
    <property type="entry name" value="OLIGOPEPTIDE TRANSPORTER-RELATED"/>
    <property type="match status" value="1"/>
</dbReference>
<reference evidence="8 9" key="1">
    <citation type="submission" date="2019-01" db="EMBL/GenBank/DDBJ databases">
        <title>A draft genome assembly of the solar-powered sea slug Elysia chlorotica.</title>
        <authorList>
            <person name="Cai H."/>
            <person name="Li Q."/>
            <person name="Fang X."/>
            <person name="Li J."/>
            <person name="Curtis N.E."/>
            <person name="Altenburger A."/>
            <person name="Shibata T."/>
            <person name="Feng M."/>
            <person name="Maeda T."/>
            <person name="Schwartz J.A."/>
            <person name="Shigenobu S."/>
            <person name="Lundholm N."/>
            <person name="Nishiyama T."/>
            <person name="Yang H."/>
            <person name="Hasebe M."/>
            <person name="Li S."/>
            <person name="Pierce S.K."/>
            <person name="Wang J."/>
        </authorList>
    </citation>
    <scope>NUCLEOTIDE SEQUENCE [LARGE SCALE GENOMIC DNA]</scope>
    <source>
        <strain evidence="8">EC2010</strain>
        <tissue evidence="8">Whole organism of an adult</tissue>
    </source>
</reference>
<dbReference type="InterPro" id="IPR000109">
    <property type="entry name" value="POT_fam"/>
</dbReference>
<name>A0A3S0ZTS5_ELYCH</name>
<feature type="non-terminal residue" evidence="8">
    <location>
        <position position="381"/>
    </location>
</feature>
<comment type="subcellular location">
    <subcellularLocation>
        <location evidence="1">Membrane</location>
        <topology evidence="1">Multi-pass membrane protein</topology>
    </subcellularLocation>
</comment>
<evidence type="ECO:0000256" key="6">
    <source>
        <dbReference type="ARBA" id="ARBA00023136"/>
    </source>
</evidence>
<keyword evidence="3 7" id="KW-0812">Transmembrane</keyword>
<evidence type="ECO:0000256" key="5">
    <source>
        <dbReference type="ARBA" id="ARBA00022989"/>
    </source>
</evidence>
<feature type="transmembrane region" description="Helical" evidence="7">
    <location>
        <begin position="221"/>
        <end position="242"/>
    </location>
</feature>
<feature type="transmembrane region" description="Helical" evidence="7">
    <location>
        <begin position="345"/>
        <end position="368"/>
    </location>
</feature>
<dbReference type="OrthoDB" id="8904098at2759"/>
<dbReference type="AlphaFoldDB" id="A0A3S0ZTS5"/>
<feature type="transmembrane region" description="Helical" evidence="7">
    <location>
        <begin position="302"/>
        <end position="325"/>
    </location>
</feature>
<dbReference type="EMBL" id="RQTK01000163">
    <property type="protein sequence ID" value="RUS85644.1"/>
    <property type="molecule type" value="Genomic_DNA"/>
</dbReference>
<feature type="transmembrane region" description="Helical" evidence="7">
    <location>
        <begin position="156"/>
        <end position="176"/>
    </location>
</feature>
<comment type="caution">
    <text evidence="8">The sequence shown here is derived from an EMBL/GenBank/DDBJ whole genome shotgun (WGS) entry which is preliminary data.</text>
</comment>
<dbReference type="InterPro" id="IPR036259">
    <property type="entry name" value="MFS_trans_sf"/>
</dbReference>
<comment type="similarity">
    <text evidence="2">Belongs to the major facilitator superfamily. Proton-dependent oligopeptide transporter (POT/PTR) (TC 2.A.17) family.</text>
</comment>
<proteinExistence type="inferred from homology"/>
<evidence type="ECO:0000313" key="8">
    <source>
        <dbReference type="EMBL" id="RUS85644.1"/>
    </source>
</evidence>
<gene>
    <name evidence="8" type="ORF">EGW08_006590</name>
</gene>
<feature type="transmembrane region" description="Helical" evidence="7">
    <location>
        <begin position="197"/>
        <end position="215"/>
    </location>
</feature>
<dbReference type="GO" id="GO:0016020">
    <property type="term" value="C:membrane"/>
    <property type="evidence" value="ECO:0007669"/>
    <property type="project" value="UniProtKB-SubCell"/>
</dbReference>
<dbReference type="Proteomes" id="UP000271974">
    <property type="component" value="Unassembled WGS sequence"/>
</dbReference>
<feature type="transmembrane region" description="Helical" evidence="7">
    <location>
        <begin position="117"/>
        <end position="136"/>
    </location>
</feature>
<dbReference type="InterPro" id="IPR018456">
    <property type="entry name" value="PTR2_symporter_CS"/>
</dbReference>
<evidence type="ECO:0008006" key="10">
    <source>
        <dbReference type="Google" id="ProtNLM"/>
    </source>
</evidence>
<sequence length="381" mass="41455">MSGYNNKPTMAYDNSGFDRGNDYYDNFAGGRLHVKRGASRQLGPVARVLVPLTIMSIEVFERMAYFTIAGGILHYSVLNLGYNMHSGGILFLALFSGGAYLTAPLGGYIADAFLGRFYTILTSAFIYIAGLAVLIAGSFDSSKLNLDTFELGQRNIMAIAGLSLVALATGGIKANVGPFGADQICSLGDGTVTSYFNWYYFVINLGSASAVMGVSHLQSEMFMGSGLMVPLCGMAVALLVFAGMHKVYLKYRPERYNMCKIMCQGCSKCTYEGICCAGSMERFGGTYSEQVVIGFSSALKAALLAIFLTFVWIGISMFVFITPYQSMRMDRYVGSLEVPEYVYKAFPRLAVLLAIPLLALAILPLFSYRGKFSLTMPRMIG</sequence>
<feature type="transmembrane region" description="Helical" evidence="7">
    <location>
        <begin position="63"/>
        <end position="82"/>
    </location>
</feature>
<evidence type="ECO:0000256" key="1">
    <source>
        <dbReference type="ARBA" id="ARBA00004141"/>
    </source>
</evidence>
<evidence type="ECO:0000256" key="3">
    <source>
        <dbReference type="ARBA" id="ARBA00022692"/>
    </source>
</evidence>
<evidence type="ECO:0000256" key="2">
    <source>
        <dbReference type="ARBA" id="ARBA00005982"/>
    </source>
</evidence>
<dbReference type="GO" id="GO:0022857">
    <property type="term" value="F:transmembrane transporter activity"/>
    <property type="evidence" value="ECO:0007669"/>
    <property type="project" value="InterPro"/>
</dbReference>
<dbReference type="Gene3D" id="1.20.1250.20">
    <property type="entry name" value="MFS general substrate transporter like domains"/>
    <property type="match status" value="1"/>
</dbReference>
<organism evidence="8 9">
    <name type="scientific">Elysia chlorotica</name>
    <name type="common">Eastern emerald elysia</name>
    <name type="synonym">Sea slug</name>
    <dbReference type="NCBI Taxonomy" id="188477"/>
    <lineage>
        <taxon>Eukaryota</taxon>
        <taxon>Metazoa</taxon>
        <taxon>Spiralia</taxon>
        <taxon>Lophotrochozoa</taxon>
        <taxon>Mollusca</taxon>
        <taxon>Gastropoda</taxon>
        <taxon>Heterobranchia</taxon>
        <taxon>Euthyneura</taxon>
        <taxon>Panpulmonata</taxon>
        <taxon>Sacoglossa</taxon>
        <taxon>Placobranchoidea</taxon>
        <taxon>Plakobranchidae</taxon>
        <taxon>Elysia</taxon>
    </lineage>
</organism>
<accession>A0A3S0ZTS5</accession>
<evidence type="ECO:0000256" key="4">
    <source>
        <dbReference type="ARBA" id="ARBA00022856"/>
    </source>
</evidence>
<keyword evidence="4" id="KW-0813">Transport</keyword>
<evidence type="ECO:0000313" key="9">
    <source>
        <dbReference type="Proteomes" id="UP000271974"/>
    </source>
</evidence>
<evidence type="ECO:0000256" key="7">
    <source>
        <dbReference type="SAM" id="Phobius"/>
    </source>
</evidence>